<reference evidence="2" key="1">
    <citation type="submission" date="2021-09" db="EMBL/GenBank/DDBJ databases">
        <authorList>
            <consortium name="AG Swart"/>
            <person name="Singh M."/>
            <person name="Singh A."/>
            <person name="Seah K."/>
            <person name="Emmerich C."/>
        </authorList>
    </citation>
    <scope>NUCLEOTIDE SEQUENCE</scope>
    <source>
        <strain evidence="2">ATCC30299</strain>
    </source>
</reference>
<dbReference type="InterPro" id="IPR011948">
    <property type="entry name" value="Dullard_phosphatase"/>
</dbReference>
<keyword evidence="3" id="KW-1185">Reference proteome</keyword>
<accession>A0AAU9JP71</accession>
<dbReference type="PANTHER" id="PTHR12210">
    <property type="entry name" value="DULLARD PROTEIN PHOSPHATASE"/>
    <property type="match status" value="1"/>
</dbReference>
<gene>
    <name evidence="2" type="ORF">BSTOLATCC_MIC43420</name>
</gene>
<dbReference type="NCBIfam" id="TIGR02251">
    <property type="entry name" value="HIF-SF_euk"/>
    <property type="match status" value="1"/>
</dbReference>
<dbReference type="InterPro" id="IPR050365">
    <property type="entry name" value="TIM50"/>
</dbReference>
<dbReference type="EMBL" id="CAJZBQ010000043">
    <property type="protein sequence ID" value="CAG9327381.1"/>
    <property type="molecule type" value="Genomic_DNA"/>
</dbReference>
<evidence type="ECO:0000313" key="2">
    <source>
        <dbReference type="EMBL" id="CAG9327381.1"/>
    </source>
</evidence>
<name>A0AAU9JP71_9CILI</name>
<dbReference type="InterPro" id="IPR036412">
    <property type="entry name" value="HAD-like_sf"/>
</dbReference>
<sequence>MDKTGKINKKRLDDDSEDSYYEVQLEDIITQAKPEDQISRSSLSIYSFVKFLHSFCSCLKVSTKKPQKITEKFVLLPPKDFQSKIAKTLVLDLDETLVHSSLKPVNNPDMVIQIEVEGITSLIYVKIRPGVSEFLAKVSRLYEIVLFTASLSKYANPVINKLDPDNYISSRLFRENCVIYNGNYVKNLSQLGRNVKDVVIVDNSPIAYSMHPNNAVPIKSWFDDEYDKELGKIIPILESLSRVEDIPSVIQDLNQRKIKLSPKNILNLPKTVQQQVELSGPKTYREEERSFFNSPMYKSTSEKVFRFETN</sequence>
<dbReference type="Pfam" id="PF03031">
    <property type="entry name" value="NIF"/>
    <property type="match status" value="1"/>
</dbReference>
<feature type="domain" description="FCP1 homology" evidence="1">
    <location>
        <begin position="82"/>
        <end position="240"/>
    </location>
</feature>
<evidence type="ECO:0000313" key="3">
    <source>
        <dbReference type="Proteomes" id="UP001162131"/>
    </source>
</evidence>
<comment type="caution">
    <text evidence="2">The sequence shown here is derived from an EMBL/GenBank/DDBJ whole genome shotgun (WGS) entry which is preliminary data.</text>
</comment>
<dbReference type="SUPFAM" id="SSF56784">
    <property type="entry name" value="HAD-like"/>
    <property type="match status" value="1"/>
</dbReference>
<dbReference type="CDD" id="cd07521">
    <property type="entry name" value="HAD_FCP1-like"/>
    <property type="match status" value="1"/>
</dbReference>
<dbReference type="Proteomes" id="UP001162131">
    <property type="component" value="Unassembled WGS sequence"/>
</dbReference>
<evidence type="ECO:0000259" key="1">
    <source>
        <dbReference type="PROSITE" id="PS50969"/>
    </source>
</evidence>
<proteinExistence type="predicted"/>
<dbReference type="GO" id="GO:0016791">
    <property type="term" value="F:phosphatase activity"/>
    <property type="evidence" value="ECO:0007669"/>
    <property type="project" value="InterPro"/>
</dbReference>
<protein>
    <recommendedName>
        <fullName evidence="1">FCP1 homology domain-containing protein</fullName>
    </recommendedName>
</protein>
<dbReference type="InterPro" id="IPR023214">
    <property type="entry name" value="HAD_sf"/>
</dbReference>
<dbReference type="SMART" id="SM00577">
    <property type="entry name" value="CPDc"/>
    <property type="match status" value="1"/>
</dbReference>
<organism evidence="2 3">
    <name type="scientific">Blepharisma stoltei</name>
    <dbReference type="NCBI Taxonomy" id="1481888"/>
    <lineage>
        <taxon>Eukaryota</taxon>
        <taxon>Sar</taxon>
        <taxon>Alveolata</taxon>
        <taxon>Ciliophora</taxon>
        <taxon>Postciliodesmatophora</taxon>
        <taxon>Heterotrichea</taxon>
        <taxon>Heterotrichida</taxon>
        <taxon>Blepharismidae</taxon>
        <taxon>Blepharisma</taxon>
    </lineage>
</organism>
<dbReference type="AlphaFoldDB" id="A0AAU9JP71"/>
<dbReference type="InterPro" id="IPR004274">
    <property type="entry name" value="FCP1_dom"/>
</dbReference>
<dbReference type="PROSITE" id="PS50969">
    <property type="entry name" value="FCP1"/>
    <property type="match status" value="1"/>
</dbReference>
<dbReference type="FunFam" id="3.40.50.1000:FF:000093">
    <property type="entry name" value="NLI interacting factor-like phosphatase family protein"/>
    <property type="match status" value="1"/>
</dbReference>
<dbReference type="Gene3D" id="3.40.50.1000">
    <property type="entry name" value="HAD superfamily/HAD-like"/>
    <property type="match status" value="1"/>
</dbReference>